<dbReference type="Proteomes" id="UP000179243">
    <property type="component" value="Unassembled WGS sequence"/>
</dbReference>
<dbReference type="InterPro" id="IPR019546">
    <property type="entry name" value="TAT_signal_bac_arc"/>
</dbReference>
<dbReference type="EMBL" id="MFYX01000159">
    <property type="protein sequence ID" value="OGJ99774.1"/>
    <property type="molecule type" value="Genomic_DNA"/>
</dbReference>
<dbReference type="InterPro" id="IPR007160">
    <property type="entry name" value="DUF362"/>
</dbReference>
<dbReference type="AlphaFoldDB" id="A0A1F7EZG2"/>
<name>A0A1F7EZG2_UNCRA</name>
<dbReference type="InterPro" id="IPR006311">
    <property type="entry name" value="TAT_signal"/>
</dbReference>
<protein>
    <recommendedName>
        <fullName evidence="2">DUF362 domain-containing protein</fullName>
    </recommendedName>
</protein>
<sequence length="360" mass="38677">MRSLSRREFVKVSATAAAAAATLPIHAAPTAAPAFSKLNQWPGRCVVNFNKGAATAMVANEKTIGAMVNESIALLTGKKKTSAAWASLFPKITQTTKIAIKVNILNNEVPSNPMLVKSIVAGLKQMEIEGKNFPASNIFIYDANNQNSLESAGFTAEDFPGITLRHHGRDFKDFGDGSHGNQPYTETMKECDYLINVPGLRGHGAAAGRVTLGFKSHYGTYPALYHDAEKMPGYLADMNCTGPVYNKTVLTVFSAIIGLKQGHGPKGSPDSYETYVKTIDPSSTSPNPSTIIMSTDPIAAEFQAIKIMRIRDNEPYTINSLPAYLKGSAGIQGALATTYNIGILDETKMDIIKVINGEKV</sequence>
<organism evidence="3 4">
    <name type="scientific">Candidatus Raymondbacteria bacterium RIFOXYD12_FULL_49_13</name>
    <dbReference type="NCBI Taxonomy" id="1817890"/>
    <lineage>
        <taxon>Bacteria</taxon>
        <taxon>Raymondiibacteriota</taxon>
    </lineage>
</organism>
<dbReference type="Pfam" id="PF04015">
    <property type="entry name" value="DUF362"/>
    <property type="match status" value="1"/>
</dbReference>
<evidence type="ECO:0000313" key="4">
    <source>
        <dbReference type="Proteomes" id="UP000179243"/>
    </source>
</evidence>
<dbReference type="PROSITE" id="PS51318">
    <property type="entry name" value="TAT"/>
    <property type="match status" value="1"/>
</dbReference>
<dbReference type="NCBIfam" id="TIGR01409">
    <property type="entry name" value="TAT_signal_seq"/>
    <property type="match status" value="1"/>
</dbReference>
<keyword evidence="1" id="KW-0732">Signal</keyword>
<proteinExistence type="predicted"/>
<evidence type="ECO:0000313" key="3">
    <source>
        <dbReference type="EMBL" id="OGJ99774.1"/>
    </source>
</evidence>
<feature type="signal peptide" evidence="1">
    <location>
        <begin position="1"/>
        <end position="27"/>
    </location>
</feature>
<evidence type="ECO:0000259" key="2">
    <source>
        <dbReference type="Pfam" id="PF04015"/>
    </source>
</evidence>
<comment type="caution">
    <text evidence="3">The sequence shown here is derived from an EMBL/GenBank/DDBJ whole genome shotgun (WGS) entry which is preliminary data.</text>
</comment>
<gene>
    <name evidence="3" type="ORF">A2519_12575</name>
</gene>
<accession>A0A1F7EZG2</accession>
<feature type="chain" id="PRO_5009528297" description="DUF362 domain-containing protein" evidence="1">
    <location>
        <begin position="28"/>
        <end position="360"/>
    </location>
</feature>
<evidence type="ECO:0000256" key="1">
    <source>
        <dbReference type="SAM" id="SignalP"/>
    </source>
</evidence>
<feature type="domain" description="DUF362" evidence="2">
    <location>
        <begin position="98"/>
        <end position="303"/>
    </location>
</feature>
<reference evidence="3 4" key="1">
    <citation type="journal article" date="2016" name="Nat. Commun.">
        <title>Thousands of microbial genomes shed light on interconnected biogeochemical processes in an aquifer system.</title>
        <authorList>
            <person name="Anantharaman K."/>
            <person name="Brown C.T."/>
            <person name="Hug L.A."/>
            <person name="Sharon I."/>
            <person name="Castelle C.J."/>
            <person name="Probst A.J."/>
            <person name="Thomas B.C."/>
            <person name="Singh A."/>
            <person name="Wilkins M.J."/>
            <person name="Karaoz U."/>
            <person name="Brodie E.L."/>
            <person name="Williams K.H."/>
            <person name="Hubbard S.S."/>
            <person name="Banfield J.F."/>
        </authorList>
    </citation>
    <scope>NUCLEOTIDE SEQUENCE [LARGE SCALE GENOMIC DNA]</scope>
</reference>